<dbReference type="CDD" id="cd04301">
    <property type="entry name" value="NAT_SF"/>
    <property type="match status" value="1"/>
</dbReference>
<dbReference type="AlphaFoldDB" id="A0A7Y3RKN6"/>
<comment type="caution">
    <text evidence="4">The sequence shown here is derived from an EMBL/GenBank/DDBJ whole genome shotgun (WGS) entry which is preliminary data.</text>
</comment>
<dbReference type="InterPro" id="IPR050832">
    <property type="entry name" value="Bact_Acetyltransf"/>
</dbReference>
<name>A0A7Y3RKN6_9PROT</name>
<dbReference type="Proteomes" id="UP000536835">
    <property type="component" value="Unassembled WGS sequence"/>
</dbReference>
<sequence>MAPRFTIRPAGPADAETLAKVGAETFRQTFAHLYDPKDLATFLAKSHSPGAYRQLFEDGGAAWLAETEAGEAAGYAVAGPCTLPVDDMPDSAGELGRLYVDEPHQGHGLGIDMLEIALSWLEERYDQLYLSVFSENLGAQKLYARYGFRKIKEYDYMVGDHADHEFLYQRF</sequence>
<accession>A0A7Y3RKN6</accession>
<evidence type="ECO:0000313" key="5">
    <source>
        <dbReference type="Proteomes" id="UP000536835"/>
    </source>
</evidence>
<evidence type="ECO:0000256" key="2">
    <source>
        <dbReference type="ARBA" id="ARBA00023315"/>
    </source>
</evidence>
<dbReference type="Pfam" id="PF00583">
    <property type="entry name" value="Acetyltransf_1"/>
    <property type="match status" value="1"/>
</dbReference>
<evidence type="ECO:0000256" key="1">
    <source>
        <dbReference type="ARBA" id="ARBA00022679"/>
    </source>
</evidence>
<organism evidence="4 5">
    <name type="scientific">Parvularcula mediterranea</name>
    <dbReference type="NCBI Taxonomy" id="2732508"/>
    <lineage>
        <taxon>Bacteria</taxon>
        <taxon>Pseudomonadati</taxon>
        <taxon>Pseudomonadota</taxon>
        <taxon>Alphaproteobacteria</taxon>
        <taxon>Parvularculales</taxon>
        <taxon>Parvularculaceae</taxon>
        <taxon>Parvularcula</taxon>
    </lineage>
</organism>
<dbReference type="EMBL" id="JABFCX010000002">
    <property type="protein sequence ID" value="NNU15760.1"/>
    <property type="molecule type" value="Genomic_DNA"/>
</dbReference>
<gene>
    <name evidence="4" type="ORF">HK107_05430</name>
</gene>
<proteinExistence type="predicted"/>
<keyword evidence="1 4" id="KW-0808">Transferase</keyword>
<dbReference type="PROSITE" id="PS51186">
    <property type="entry name" value="GNAT"/>
    <property type="match status" value="1"/>
</dbReference>
<keyword evidence="5" id="KW-1185">Reference proteome</keyword>
<dbReference type="SUPFAM" id="SSF55729">
    <property type="entry name" value="Acyl-CoA N-acyltransferases (Nat)"/>
    <property type="match status" value="1"/>
</dbReference>
<keyword evidence="2" id="KW-0012">Acyltransferase</keyword>
<dbReference type="RefSeq" id="WP_173197440.1">
    <property type="nucleotide sequence ID" value="NZ_JABFCX010000002.1"/>
</dbReference>
<dbReference type="InterPro" id="IPR000182">
    <property type="entry name" value="GNAT_dom"/>
</dbReference>
<reference evidence="4 5" key="1">
    <citation type="submission" date="2020-05" db="EMBL/GenBank/DDBJ databases">
        <title>Parvularcula mediterraneae sp. nov., isolated from polypropylene straw from shallow seawater of the seashore of Laganas in Zakynthos island, Greece.</title>
        <authorList>
            <person name="Szabo I."/>
            <person name="Al-Omari J."/>
            <person name="Rado J."/>
            <person name="Szerdahelyi G.S."/>
        </authorList>
    </citation>
    <scope>NUCLEOTIDE SEQUENCE [LARGE SCALE GENOMIC DNA]</scope>
    <source>
        <strain evidence="4 5">ZS-1/3</strain>
    </source>
</reference>
<dbReference type="GO" id="GO:0016747">
    <property type="term" value="F:acyltransferase activity, transferring groups other than amino-acyl groups"/>
    <property type="evidence" value="ECO:0007669"/>
    <property type="project" value="InterPro"/>
</dbReference>
<dbReference type="InterPro" id="IPR016181">
    <property type="entry name" value="Acyl_CoA_acyltransferase"/>
</dbReference>
<protein>
    <submittedName>
        <fullName evidence="4">GNAT family N-acetyltransferase</fullName>
    </submittedName>
</protein>
<feature type="domain" description="N-acetyltransferase" evidence="3">
    <location>
        <begin position="5"/>
        <end position="171"/>
    </location>
</feature>
<evidence type="ECO:0000259" key="3">
    <source>
        <dbReference type="PROSITE" id="PS51186"/>
    </source>
</evidence>
<dbReference type="PANTHER" id="PTHR43877">
    <property type="entry name" value="AMINOALKYLPHOSPHONATE N-ACETYLTRANSFERASE-RELATED-RELATED"/>
    <property type="match status" value="1"/>
</dbReference>
<evidence type="ECO:0000313" key="4">
    <source>
        <dbReference type="EMBL" id="NNU15760.1"/>
    </source>
</evidence>
<dbReference type="Gene3D" id="3.40.630.30">
    <property type="match status" value="1"/>
</dbReference>